<dbReference type="RefSeq" id="WP_004031382.1">
    <property type="nucleotide sequence ID" value="NZ_AMPO01000009.1"/>
</dbReference>
<sequence>MDIKGKMDKLRDYLHGKKVIIAFSGGADSTLLAWIAKEEASDALAVTVDNGAMPAECVQNAEQIAQMIGIKHRVVGENYLEDPAFQINPPNRCYVCKLKMHQRLENIAKEEQYDAVVDGTNISDLMEDRPGIMVNIEKNVKTPLVKSGFTSGDVREVLKQENIKYTPSTTCLATRIPTGKKLTPRKINRIDYAESLIKNLTGLEIVRVRDDEQMARIEVKDVDKLIDRGLLHHLDSELKAVGFRRVTLDISGQDDTKDQIMVYKPCKGDKNKIMFEKELPYSLNISETCHELESLGKVKCSKEMGIAMLEMNSTNITLFAKGKIVARKVKDQEDAQELLLKILPCLRRNINLNNV</sequence>
<dbReference type="InterPro" id="IPR014729">
    <property type="entry name" value="Rossmann-like_a/b/a_fold"/>
</dbReference>
<organism evidence="1 2">
    <name type="scientific">Methanobacterium formicicum (strain DSM 3637 / PP1)</name>
    <dbReference type="NCBI Taxonomy" id="1204725"/>
    <lineage>
        <taxon>Archaea</taxon>
        <taxon>Methanobacteriati</taxon>
        <taxon>Methanobacteriota</taxon>
        <taxon>Methanomada group</taxon>
        <taxon>Methanobacteria</taxon>
        <taxon>Methanobacteriales</taxon>
        <taxon>Methanobacteriaceae</taxon>
        <taxon>Methanobacterium</taxon>
    </lineage>
</organism>
<dbReference type="InterPro" id="IPR005232">
    <property type="entry name" value="LarE"/>
</dbReference>
<dbReference type="EMBL" id="AMPO01000009">
    <property type="protein sequence ID" value="EKF85171.1"/>
    <property type="molecule type" value="Genomic_DNA"/>
</dbReference>
<dbReference type="PANTHER" id="PTHR43169">
    <property type="entry name" value="EXSB FAMILY PROTEIN"/>
    <property type="match status" value="1"/>
</dbReference>
<dbReference type="PATRIC" id="fig|1204725.3.peg.1976"/>
<evidence type="ECO:0000313" key="1">
    <source>
        <dbReference type="EMBL" id="EKF85171.1"/>
    </source>
</evidence>
<gene>
    <name evidence="1" type="ORF">A994_09828</name>
</gene>
<dbReference type="InterPro" id="IPR055834">
    <property type="entry name" value="DUF7411"/>
</dbReference>
<dbReference type="PANTHER" id="PTHR43169:SF2">
    <property type="entry name" value="NAD_GMP SYNTHASE DOMAIN-CONTAINING PROTEIN"/>
    <property type="match status" value="1"/>
</dbReference>
<dbReference type="GO" id="GO:0016783">
    <property type="term" value="F:sulfurtransferase activity"/>
    <property type="evidence" value="ECO:0007669"/>
    <property type="project" value="InterPro"/>
</dbReference>
<protein>
    <submittedName>
        <fullName evidence="1">Uncharacterized protein</fullName>
    </submittedName>
</protein>
<dbReference type="InterPro" id="IPR052188">
    <property type="entry name" value="Ni-pincer_cofactor_biosynth"/>
</dbReference>
<dbReference type="AlphaFoldDB" id="K2QB26"/>
<keyword evidence="2" id="KW-1185">Reference proteome</keyword>
<dbReference type="NCBIfam" id="TIGR00268">
    <property type="entry name" value="ATP-dependent sacrificial sulfur transferase LarE"/>
    <property type="match status" value="1"/>
</dbReference>
<dbReference type="Pfam" id="PF24167">
    <property type="entry name" value="DUF7411"/>
    <property type="match status" value="1"/>
</dbReference>
<name>K2QB26_METFP</name>
<dbReference type="CDD" id="cd01990">
    <property type="entry name" value="LarE-like"/>
    <property type="match status" value="1"/>
</dbReference>
<dbReference type="SUPFAM" id="SSF52402">
    <property type="entry name" value="Adenine nucleotide alpha hydrolases-like"/>
    <property type="match status" value="1"/>
</dbReference>
<comment type="caution">
    <text evidence="1">The sequence shown here is derived from an EMBL/GenBank/DDBJ whole genome shotgun (WGS) entry which is preliminary data.</text>
</comment>
<dbReference type="Gene3D" id="3.40.50.620">
    <property type="entry name" value="HUPs"/>
    <property type="match status" value="1"/>
</dbReference>
<evidence type="ECO:0000313" key="2">
    <source>
        <dbReference type="Proteomes" id="UP000007360"/>
    </source>
</evidence>
<proteinExistence type="predicted"/>
<reference evidence="1 2" key="1">
    <citation type="journal article" date="2012" name="J. Bacteriol.">
        <title>Draft genome sequence of Methanobacterium formicicum DSM 3637, an archaebacterium isolated from the methane producer amoeba Pelomyxa palustris.</title>
        <authorList>
            <person name="Gutierrez G."/>
        </authorList>
    </citation>
    <scope>NUCLEOTIDE SEQUENCE [LARGE SCALE GENOMIC DNA]</scope>
    <source>
        <strain evidence="2">DSM 3637 / PP1</strain>
    </source>
</reference>
<accession>K2QB26</accession>
<dbReference type="OrthoDB" id="61764at2157"/>
<dbReference type="Proteomes" id="UP000007360">
    <property type="component" value="Unassembled WGS sequence"/>
</dbReference>